<name>A0ABT4TRY0_9ACTN</name>
<comment type="caution">
    <text evidence="2">The sequence shown here is derived from an EMBL/GenBank/DDBJ whole genome shotgun (WGS) entry which is preliminary data.</text>
</comment>
<dbReference type="RefSeq" id="WP_270679773.1">
    <property type="nucleotide sequence ID" value="NZ_JAQFWP010000048.1"/>
</dbReference>
<evidence type="ECO:0000256" key="1">
    <source>
        <dbReference type="SAM" id="Phobius"/>
    </source>
</evidence>
<feature type="transmembrane region" description="Helical" evidence="1">
    <location>
        <begin position="25"/>
        <end position="42"/>
    </location>
</feature>
<evidence type="ECO:0000313" key="2">
    <source>
        <dbReference type="EMBL" id="MDA2807141.1"/>
    </source>
</evidence>
<keyword evidence="1" id="KW-0472">Membrane</keyword>
<evidence type="ECO:0000313" key="3">
    <source>
        <dbReference type="Proteomes" id="UP001165685"/>
    </source>
</evidence>
<keyword evidence="3" id="KW-1185">Reference proteome</keyword>
<reference evidence="2" key="1">
    <citation type="submission" date="2023-01" db="EMBL/GenBank/DDBJ databases">
        <title>Draft genome sequence of Nocardiopsis sp. LSu2-4 isolated from halophytes.</title>
        <authorList>
            <person name="Duangmal K."/>
            <person name="Chantavorakit T."/>
        </authorList>
    </citation>
    <scope>NUCLEOTIDE SEQUENCE</scope>
    <source>
        <strain evidence="2">LSu2-4</strain>
    </source>
</reference>
<proteinExistence type="predicted"/>
<protein>
    <submittedName>
        <fullName evidence="2">Uncharacterized protein</fullName>
    </submittedName>
</protein>
<gene>
    <name evidence="2" type="ORF">O4U47_21730</name>
</gene>
<accession>A0ABT4TRY0</accession>
<organism evidence="2 3">
    <name type="scientific">Nocardiopsis suaedae</name>
    <dbReference type="NCBI Taxonomy" id="3018444"/>
    <lineage>
        <taxon>Bacteria</taxon>
        <taxon>Bacillati</taxon>
        <taxon>Actinomycetota</taxon>
        <taxon>Actinomycetes</taxon>
        <taxon>Streptosporangiales</taxon>
        <taxon>Nocardiopsidaceae</taxon>
        <taxon>Nocardiopsis</taxon>
    </lineage>
</organism>
<sequence>MAGLLGAVLVAGTGSQLPADAGIRVAVVVLVLVVTVLGWLGWKLQGCCWAPKRES</sequence>
<keyword evidence="1" id="KW-1133">Transmembrane helix</keyword>
<dbReference type="EMBL" id="JAQFWP010000048">
    <property type="protein sequence ID" value="MDA2807141.1"/>
    <property type="molecule type" value="Genomic_DNA"/>
</dbReference>
<keyword evidence="1" id="KW-0812">Transmembrane</keyword>
<dbReference type="Proteomes" id="UP001165685">
    <property type="component" value="Unassembled WGS sequence"/>
</dbReference>